<evidence type="ECO:0000256" key="1">
    <source>
        <dbReference type="SAM" id="Phobius"/>
    </source>
</evidence>
<proteinExistence type="predicted"/>
<gene>
    <name evidence="2" type="ORF">HDA44_000963</name>
</gene>
<dbReference type="Proteomes" id="UP000558997">
    <property type="component" value="Unassembled WGS sequence"/>
</dbReference>
<evidence type="ECO:0000313" key="3">
    <source>
        <dbReference type="Proteomes" id="UP000558997"/>
    </source>
</evidence>
<feature type="transmembrane region" description="Helical" evidence="1">
    <location>
        <begin position="54"/>
        <end position="76"/>
    </location>
</feature>
<protein>
    <submittedName>
        <fullName evidence="2">ABC-2 type transport system permease protein</fullName>
    </submittedName>
</protein>
<feature type="transmembrane region" description="Helical" evidence="1">
    <location>
        <begin position="180"/>
        <end position="202"/>
    </location>
</feature>
<keyword evidence="1" id="KW-0812">Transmembrane</keyword>
<name>A0A841DGI3_9ACTN</name>
<evidence type="ECO:0000313" key="2">
    <source>
        <dbReference type="EMBL" id="MBB5977622.1"/>
    </source>
</evidence>
<keyword evidence="1" id="KW-1133">Transmembrane helix</keyword>
<organism evidence="2 3">
    <name type="scientific">Kribbella solani</name>
    <dbReference type="NCBI Taxonomy" id="236067"/>
    <lineage>
        <taxon>Bacteria</taxon>
        <taxon>Bacillati</taxon>
        <taxon>Actinomycetota</taxon>
        <taxon>Actinomycetes</taxon>
        <taxon>Propionibacteriales</taxon>
        <taxon>Kribbellaceae</taxon>
        <taxon>Kribbella</taxon>
    </lineage>
</organism>
<dbReference type="RefSeq" id="WP_184831684.1">
    <property type="nucleotide sequence ID" value="NZ_BAAAVN010000010.1"/>
</dbReference>
<sequence>MKRAAHAEWTKLRTTSGTAWLLVVTAIVTAALGAAVSAASQCAEAGCGIDASRLLLSGVYLGQAPVAVLAVLAVSGEYSTSLIRTTLTAVPARTTVLVAKAGVVGAVVLVAGALILLIALQVTGFVLGRHGFTAAHGYPHLSLADPAIRRATAAALANLVLLAVLSTGIAAVVRDSAAAIGAVLGLLYLPPILTPLIAAPAVRHAVERLAPLTATPLVLSGWAAVGLLAGAMLLRRRDT</sequence>
<keyword evidence="3" id="KW-1185">Reference proteome</keyword>
<reference evidence="2 3" key="1">
    <citation type="submission" date="2020-08" db="EMBL/GenBank/DDBJ databases">
        <title>Sequencing the genomes of 1000 actinobacteria strains.</title>
        <authorList>
            <person name="Klenk H.-P."/>
        </authorList>
    </citation>
    <scope>NUCLEOTIDE SEQUENCE [LARGE SCALE GENOMIC DNA]</scope>
    <source>
        <strain evidence="2 3">DSM 17294</strain>
    </source>
</reference>
<comment type="caution">
    <text evidence="2">The sequence shown here is derived from an EMBL/GenBank/DDBJ whole genome shotgun (WGS) entry which is preliminary data.</text>
</comment>
<keyword evidence="1" id="KW-0472">Membrane</keyword>
<dbReference type="EMBL" id="JACHNF010000001">
    <property type="protein sequence ID" value="MBB5977622.1"/>
    <property type="molecule type" value="Genomic_DNA"/>
</dbReference>
<accession>A0A841DGI3</accession>
<feature type="transmembrane region" description="Helical" evidence="1">
    <location>
        <begin position="151"/>
        <end position="173"/>
    </location>
</feature>
<feature type="transmembrane region" description="Helical" evidence="1">
    <location>
        <begin position="214"/>
        <end position="234"/>
    </location>
</feature>
<feature type="transmembrane region" description="Helical" evidence="1">
    <location>
        <begin position="97"/>
        <end position="120"/>
    </location>
</feature>
<dbReference type="AlphaFoldDB" id="A0A841DGI3"/>